<dbReference type="OrthoDB" id="3218226at2759"/>
<dbReference type="Proteomes" id="UP000053257">
    <property type="component" value="Unassembled WGS sequence"/>
</dbReference>
<keyword evidence="3" id="KW-1185">Reference proteome</keyword>
<evidence type="ECO:0000259" key="1">
    <source>
        <dbReference type="PROSITE" id="PS50013"/>
    </source>
</evidence>
<dbReference type="EMBL" id="KN840873">
    <property type="protein sequence ID" value="KIP01191.1"/>
    <property type="molecule type" value="Genomic_DNA"/>
</dbReference>
<dbReference type="InterPro" id="IPR023780">
    <property type="entry name" value="Chromo_domain"/>
</dbReference>
<dbReference type="InterPro" id="IPR016197">
    <property type="entry name" value="Chromo-like_dom_sf"/>
</dbReference>
<dbReference type="InterPro" id="IPR000953">
    <property type="entry name" value="Chromo/chromo_shadow_dom"/>
</dbReference>
<reference evidence="2 3" key="1">
    <citation type="journal article" date="2014" name="PLoS Genet.">
        <title>Analysis of the Phlebiopsis gigantea genome, transcriptome and secretome provides insight into its pioneer colonization strategies of wood.</title>
        <authorList>
            <person name="Hori C."/>
            <person name="Ishida T."/>
            <person name="Igarashi K."/>
            <person name="Samejima M."/>
            <person name="Suzuki H."/>
            <person name="Master E."/>
            <person name="Ferreira P."/>
            <person name="Ruiz-Duenas F.J."/>
            <person name="Held B."/>
            <person name="Canessa P."/>
            <person name="Larrondo L.F."/>
            <person name="Schmoll M."/>
            <person name="Druzhinina I.S."/>
            <person name="Kubicek C.P."/>
            <person name="Gaskell J.A."/>
            <person name="Kersten P."/>
            <person name="St John F."/>
            <person name="Glasner J."/>
            <person name="Sabat G."/>
            <person name="Splinter BonDurant S."/>
            <person name="Syed K."/>
            <person name="Yadav J."/>
            <person name="Mgbeahuruike A.C."/>
            <person name="Kovalchuk A."/>
            <person name="Asiegbu F.O."/>
            <person name="Lackner G."/>
            <person name="Hoffmeister D."/>
            <person name="Rencoret J."/>
            <person name="Gutierrez A."/>
            <person name="Sun H."/>
            <person name="Lindquist E."/>
            <person name="Barry K."/>
            <person name="Riley R."/>
            <person name="Grigoriev I.V."/>
            <person name="Henrissat B."/>
            <person name="Kues U."/>
            <person name="Berka R.M."/>
            <person name="Martinez A.T."/>
            <person name="Covert S.F."/>
            <person name="Blanchette R.A."/>
            <person name="Cullen D."/>
        </authorList>
    </citation>
    <scope>NUCLEOTIDE SEQUENCE [LARGE SCALE GENOMIC DNA]</scope>
    <source>
        <strain evidence="2 3">11061_1 CR5-6</strain>
    </source>
</reference>
<dbReference type="Gene3D" id="3.30.420.10">
    <property type="entry name" value="Ribonuclease H-like superfamily/Ribonuclease H"/>
    <property type="match status" value="1"/>
</dbReference>
<dbReference type="HOGENOM" id="CLU_1222209_0_0_1"/>
<sequence>PQSNWAQLLRVAEFALNSCVHSAHNCSLFKVVYGYQPNFTILAGDVATCQLPTRNSRDFAHSRKNAEAALRTSKANMSPRGPPPIGFSIGNKKGNNVNGVLPPPPKPVTVDKKEEYKVNKIPASRMYQHQLQYLIRWNGYGAGSNFWESAKNVCHAKAAVNRFHKKHPNAVWCINAALFQFLPRQAVENLTHTDAPAFAWEVGWFLTGGPWQTIDFAGGNAAAQLVV</sequence>
<dbReference type="InterPro" id="IPR036397">
    <property type="entry name" value="RNaseH_sf"/>
</dbReference>
<dbReference type="GO" id="GO:0003676">
    <property type="term" value="F:nucleic acid binding"/>
    <property type="evidence" value="ECO:0007669"/>
    <property type="project" value="InterPro"/>
</dbReference>
<name>A0A0C3RP68_PHLG1</name>
<dbReference type="Gene3D" id="2.40.50.40">
    <property type="match status" value="1"/>
</dbReference>
<evidence type="ECO:0000313" key="2">
    <source>
        <dbReference type="EMBL" id="KIP01191.1"/>
    </source>
</evidence>
<accession>A0A0C3RP68</accession>
<proteinExistence type="predicted"/>
<feature type="non-terminal residue" evidence="2">
    <location>
        <position position="1"/>
    </location>
</feature>
<feature type="domain" description="Chromo" evidence="1">
    <location>
        <begin position="116"/>
        <end position="167"/>
    </location>
</feature>
<dbReference type="PROSITE" id="PS50013">
    <property type="entry name" value="CHROMO_2"/>
    <property type="match status" value="1"/>
</dbReference>
<dbReference type="Pfam" id="PF00385">
    <property type="entry name" value="Chromo"/>
    <property type="match status" value="1"/>
</dbReference>
<organism evidence="2 3">
    <name type="scientific">Phlebiopsis gigantea (strain 11061_1 CR5-6)</name>
    <name type="common">White-rot fungus</name>
    <name type="synonym">Peniophora gigantea</name>
    <dbReference type="NCBI Taxonomy" id="745531"/>
    <lineage>
        <taxon>Eukaryota</taxon>
        <taxon>Fungi</taxon>
        <taxon>Dikarya</taxon>
        <taxon>Basidiomycota</taxon>
        <taxon>Agaricomycotina</taxon>
        <taxon>Agaricomycetes</taxon>
        <taxon>Polyporales</taxon>
        <taxon>Phanerochaetaceae</taxon>
        <taxon>Phlebiopsis</taxon>
    </lineage>
</organism>
<dbReference type="GO" id="GO:0006338">
    <property type="term" value="P:chromatin remodeling"/>
    <property type="evidence" value="ECO:0007669"/>
    <property type="project" value="UniProtKB-ARBA"/>
</dbReference>
<protein>
    <recommendedName>
        <fullName evidence="1">Chromo domain-containing protein</fullName>
    </recommendedName>
</protein>
<dbReference type="SMART" id="SM00298">
    <property type="entry name" value="CHROMO"/>
    <property type="match status" value="1"/>
</dbReference>
<evidence type="ECO:0000313" key="3">
    <source>
        <dbReference type="Proteomes" id="UP000053257"/>
    </source>
</evidence>
<dbReference type="STRING" id="745531.A0A0C3RP68"/>
<gene>
    <name evidence="2" type="ORF">PHLGIDRAFT_17377</name>
</gene>
<dbReference type="AlphaFoldDB" id="A0A0C3RP68"/>
<dbReference type="SUPFAM" id="SSF54160">
    <property type="entry name" value="Chromo domain-like"/>
    <property type="match status" value="1"/>
</dbReference>